<protein>
    <recommendedName>
        <fullName evidence="2">DUF6604 domain-containing protein</fullName>
    </recommendedName>
</protein>
<feature type="compositionally biased region" description="Polar residues" evidence="1">
    <location>
        <begin position="40"/>
        <end position="51"/>
    </location>
</feature>
<dbReference type="PANTHER" id="PTHR38795">
    <property type="entry name" value="DUF6604 DOMAIN-CONTAINING PROTEIN"/>
    <property type="match status" value="1"/>
</dbReference>
<proteinExistence type="predicted"/>
<comment type="caution">
    <text evidence="3">The sequence shown here is derived from an EMBL/GenBank/DDBJ whole genome shotgun (WGS) entry which is preliminary data.</text>
</comment>
<feature type="compositionally biased region" description="Polar residues" evidence="1">
    <location>
        <begin position="1"/>
        <end position="18"/>
    </location>
</feature>
<dbReference type="AlphaFoldDB" id="A0A9P4MVN8"/>
<organism evidence="3 4">
    <name type="scientific">Delitschia confertaspora ATCC 74209</name>
    <dbReference type="NCBI Taxonomy" id="1513339"/>
    <lineage>
        <taxon>Eukaryota</taxon>
        <taxon>Fungi</taxon>
        <taxon>Dikarya</taxon>
        <taxon>Ascomycota</taxon>
        <taxon>Pezizomycotina</taxon>
        <taxon>Dothideomycetes</taxon>
        <taxon>Pleosporomycetidae</taxon>
        <taxon>Pleosporales</taxon>
        <taxon>Delitschiaceae</taxon>
        <taxon>Delitschia</taxon>
    </lineage>
</organism>
<keyword evidence="4" id="KW-1185">Reference proteome</keyword>
<dbReference type="PANTHER" id="PTHR38795:SF1">
    <property type="entry name" value="DUF6604 DOMAIN-CONTAINING PROTEIN"/>
    <property type="match status" value="1"/>
</dbReference>
<reference evidence="3" key="1">
    <citation type="journal article" date="2020" name="Stud. Mycol.">
        <title>101 Dothideomycetes genomes: a test case for predicting lifestyles and emergence of pathogens.</title>
        <authorList>
            <person name="Haridas S."/>
            <person name="Albert R."/>
            <person name="Binder M."/>
            <person name="Bloem J."/>
            <person name="Labutti K."/>
            <person name="Salamov A."/>
            <person name="Andreopoulos B."/>
            <person name="Baker S."/>
            <person name="Barry K."/>
            <person name="Bills G."/>
            <person name="Bluhm B."/>
            <person name="Cannon C."/>
            <person name="Castanera R."/>
            <person name="Culley D."/>
            <person name="Daum C."/>
            <person name="Ezra D."/>
            <person name="Gonzalez J."/>
            <person name="Henrissat B."/>
            <person name="Kuo A."/>
            <person name="Liang C."/>
            <person name="Lipzen A."/>
            <person name="Lutzoni F."/>
            <person name="Magnuson J."/>
            <person name="Mondo S."/>
            <person name="Nolan M."/>
            <person name="Ohm R."/>
            <person name="Pangilinan J."/>
            <person name="Park H.-J."/>
            <person name="Ramirez L."/>
            <person name="Alfaro M."/>
            <person name="Sun H."/>
            <person name="Tritt A."/>
            <person name="Yoshinaga Y."/>
            <person name="Zwiers L.-H."/>
            <person name="Turgeon B."/>
            <person name="Goodwin S."/>
            <person name="Spatafora J."/>
            <person name="Crous P."/>
            <person name="Grigoriev I."/>
        </authorList>
    </citation>
    <scope>NUCLEOTIDE SEQUENCE</scope>
    <source>
        <strain evidence="3">ATCC 74209</strain>
    </source>
</reference>
<evidence type="ECO:0000313" key="3">
    <source>
        <dbReference type="EMBL" id="KAF2204307.1"/>
    </source>
</evidence>
<evidence type="ECO:0000313" key="4">
    <source>
        <dbReference type="Proteomes" id="UP000799536"/>
    </source>
</evidence>
<accession>A0A9P4MVN8</accession>
<feature type="compositionally biased region" description="Basic residues" evidence="1">
    <location>
        <begin position="25"/>
        <end position="36"/>
    </location>
</feature>
<dbReference type="OrthoDB" id="5238236at2759"/>
<sequence>MASHNSQKIGYSNFLTSTDDIKPKSQPRSKSRKKNKQQSASPSNGTSTTRPSYTIAVKDFTTLADLIAAWNKTPIKVPNTFRATLDRIIAVRKWFSGKLSGVSGTKSPTASASDKSHSYFIGVLEQVWDVLRPLMPPDSEGENELHSMADVATSFSL</sequence>
<dbReference type="Proteomes" id="UP000799536">
    <property type="component" value="Unassembled WGS sequence"/>
</dbReference>
<dbReference type="InterPro" id="IPR046539">
    <property type="entry name" value="DUF6604"/>
</dbReference>
<dbReference type="Pfam" id="PF20253">
    <property type="entry name" value="DUF6604"/>
    <property type="match status" value="1"/>
</dbReference>
<name>A0A9P4MVN8_9PLEO</name>
<evidence type="ECO:0000256" key="1">
    <source>
        <dbReference type="SAM" id="MobiDB-lite"/>
    </source>
</evidence>
<feature type="region of interest" description="Disordered" evidence="1">
    <location>
        <begin position="1"/>
        <end position="51"/>
    </location>
</feature>
<evidence type="ECO:0000259" key="2">
    <source>
        <dbReference type="Pfam" id="PF20253"/>
    </source>
</evidence>
<feature type="domain" description="DUF6604" evidence="2">
    <location>
        <begin position="5"/>
        <end position="143"/>
    </location>
</feature>
<dbReference type="EMBL" id="ML993879">
    <property type="protein sequence ID" value="KAF2204307.1"/>
    <property type="molecule type" value="Genomic_DNA"/>
</dbReference>
<gene>
    <name evidence="3" type="ORF">GQ43DRAFT_494634</name>
</gene>